<proteinExistence type="predicted"/>
<accession>A0A8J9Y786</accession>
<dbReference type="EMBL" id="OV170230">
    <property type="protein sequence ID" value="CAH0715890.1"/>
    <property type="molecule type" value="Genomic_DNA"/>
</dbReference>
<keyword evidence="2" id="KW-1185">Reference proteome</keyword>
<feature type="non-terminal residue" evidence="1">
    <location>
        <position position="123"/>
    </location>
</feature>
<sequence>MAESQNSDMCSVFEENVETNIENLTELEAGSCSNRADKRSRDIDTEEVWAEVGRRGKVMARSNNNNDTTPIPEEQIEISMVSRKEKLPKQIGLARLLKNENIKNITRIKYVNAYKVFDKIQQF</sequence>
<dbReference type="OrthoDB" id="3039988at2759"/>
<name>A0A8J9Y786_9NEOP</name>
<dbReference type="Proteomes" id="UP000838878">
    <property type="component" value="Chromosome 10"/>
</dbReference>
<evidence type="ECO:0000313" key="1">
    <source>
        <dbReference type="EMBL" id="CAH0715890.1"/>
    </source>
</evidence>
<evidence type="ECO:0000313" key="2">
    <source>
        <dbReference type="Proteomes" id="UP000838878"/>
    </source>
</evidence>
<reference evidence="1" key="1">
    <citation type="submission" date="2021-12" db="EMBL/GenBank/DDBJ databases">
        <authorList>
            <person name="Martin H S."/>
        </authorList>
    </citation>
    <scope>NUCLEOTIDE SEQUENCE</scope>
</reference>
<dbReference type="AlphaFoldDB" id="A0A8J9Y786"/>
<gene>
    <name evidence="1" type="ORF">BINO364_LOCUS2753</name>
</gene>
<protein>
    <submittedName>
        <fullName evidence="1">Uncharacterized protein</fullName>
    </submittedName>
</protein>
<organism evidence="1 2">
    <name type="scientific">Brenthis ino</name>
    <name type="common">lesser marbled fritillary</name>
    <dbReference type="NCBI Taxonomy" id="405034"/>
    <lineage>
        <taxon>Eukaryota</taxon>
        <taxon>Metazoa</taxon>
        <taxon>Ecdysozoa</taxon>
        <taxon>Arthropoda</taxon>
        <taxon>Hexapoda</taxon>
        <taxon>Insecta</taxon>
        <taxon>Pterygota</taxon>
        <taxon>Neoptera</taxon>
        <taxon>Endopterygota</taxon>
        <taxon>Lepidoptera</taxon>
        <taxon>Glossata</taxon>
        <taxon>Ditrysia</taxon>
        <taxon>Papilionoidea</taxon>
        <taxon>Nymphalidae</taxon>
        <taxon>Heliconiinae</taxon>
        <taxon>Argynnini</taxon>
        <taxon>Brenthis</taxon>
    </lineage>
</organism>